<feature type="region of interest" description="Disordered" evidence="1">
    <location>
        <begin position="1"/>
        <end position="48"/>
    </location>
</feature>
<proteinExistence type="predicted"/>
<sequence>MDSLPSILPSIFPNSAKDGHFLPNPPKGNSTRVNEGPTSNTNSKTREPSFSMIFPTSMKCYQVLIASSAAFSETVLGFFMLGLIEAKMQKQPQTELV</sequence>
<comment type="caution">
    <text evidence="3">The sequence shown here is derived from an EMBL/GenBank/DDBJ whole genome shotgun (WGS) entry which is preliminary data.</text>
</comment>
<gene>
    <name evidence="3" type="ORF">NC653_004480</name>
</gene>
<protein>
    <submittedName>
        <fullName evidence="3">Uncharacterized protein</fullName>
    </submittedName>
</protein>
<keyword evidence="2" id="KW-1133">Transmembrane helix</keyword>
<organism evidence="3 4">
    <name type="scientific">Populus alba x Populus x berolinensis</name>
    <dbReference type="NCBI Taxonomy" id="444605"/>
    <lineage>
        <taxon>Eukaryota</taxon>
        <taxon>Viridiplantae</taxon>
        <taxon>Streptophyta</taxon>
        <taxon>Embryophyta</taxon>
        <taxon>Tracheophyta</taxon>
        <taxon>Spermatophyta</taxon>
        <taxon>Magnoliopsida</taxon>
        <taxon>eudicotyledons</taxon>
        <taxon>Gunneridae</taxon>
        <taxon>Pentapetalae</taxon>
        <taxon>rosids</taxon>
        <taxon>fabids</taxon>
        <taxon>Malpighiales</taxon>
        <taxon>Salicaceae</taxon>
        <taxon>Saliceae</taxon>
        <taxon>Populus</taxon>
    </lineage>
</organism>
<evidence type="ECO:0000256" key="1">
    <source>
        <dbReference type="SAM" id="MobiDB-lite"/>
    </source>
</evidence>
<evidence type="ECO:0000313" key="4">
    <source>
        <dbReference type="Proteomes" id="UP001164929"/>
    </source>
</evidence>
<dbReference type="Proteomes" id="UP001164929">
    <property type="component" value="Chromosome 1"/>
</dbReference>
<feature type="compositionally biased region" description="Polar residues" evidence="1">
    <location>
        <begin position="27"/>
        <end position="43"/>
    </location>
</feature>
<dbReference type="AlphaFoldDB" id="A0AAD6RUH4"/>
<keyword evidence="4" id="KW-1185">Reference proteome</keyword>
<reference evidence="3 4" key="1">
    <citation type="journal article" date="2023" name="Mol. Ecol. Resour.">
        <title>Chromosome-level genome assembly of a triploid poplar Populus alba 'Berolinensis'.</title>
        <authorList>
            <person name="Chen S."/>
            <person name="Yu Y."/>
            <person name="Wang X."/>
            <person name="Wang S."/>
            <person name="Zhang T."/>
            <person name="Zhou Y."/>
            <person name="He R."/>
            <person name="Meng N."/>
            <person name="Wang Y."/>
            <person name="Liu W."/>
            <person name="Liu Z."/>
            <person name="Liu J."/>
            <person name="Guo Q."/>
            <person name="Huang H."/>
            <person name="Sederoff R.R."/>
            <person name="Wang G."/>
            <person name="Qu G."/>
            <person name="Chen S."/>
        </authorList>
    </citation>
    <scope>NUCLEOTIDE SEQUENCE [LARGE SCALE GENOMIC DNA]</scope>
    <source>
        <strain evidence="3">SC-2020</strain>
    </source>
</reference>
<evidence type="ECO:0000313" key="3">
    <source>
        <dbReference type="EMBL" id="KAJ7015183.1"/>
    </source>
</evidence>
<feature type="transmembrane region" description="Helical" evidence="2">
    <location>
        <begin position="61"/>
        <end position="84"/>
    </location>
</feature>
<dbReference type="EMBL" id="JAQIZT010000001">
    <property type="protein sequence ID" value="KAJ7015183.1"/>
    <property type="molecule type" value="Genomic_DNA"/>
</dbReference>
<evidence type="ECO:0000256" key="2">
    <source>
        <dbReference type="SAM" id="Phobius"/>
    </source>
</evidence>
<keyword evidence="2" id="KW-0472">Membrane</keyword>
<keyword evidence="2" id="KW-0812">Transmembrane</keyword>
<accession>A0AAD6RUH4</accession>
<name>A0AAD6RUH4_9ROSI</name>